<gene>
    <name evidence="7" type="ORF">EZ444_09915</name>
    <name evidence="8" type="ORF">FBD94_16455</name>
</gene>
<dbReference type="GO" id="GO:0016987">
    <property type="term" value="F:sigma factor activity"/>
    <property type="evidence" value="ECO:0007669"/>
    <property type="project" value="UniProtKB-KW"/>
</dbReference>
<dbReference type="InterPro" id="IPR013325">
    <property type="entry name" value="RNA_pol_sigma_r2"/>
</dbReference>
<evidence type="ECO:0000313" key="9">
    <source>
        <dbReference type="Proteomes" id="UP000291117"/>
    </source>
</evidence>
<dbReference type="CDD" id="cd06171">
    <property type="entry name" value="Sigma70_r4"/>
    <property type="match status" value="1"/>
</dbReference>
<dbReference type="EMBL" id="SWDX01000006">
    <property type="protein sequence ID" value="TKC59126.1"/>
    <property type="molecule type" value="Genomic_DNA"/>
</dbReference>
<dbReference type="OrthoDB" id="659569at2"/>
<dbReference type="GO" id="GO:0003677">
    <property type="term" value="F:DNA binding"/>
    <property type="evidence" value="ECO:0007669"/>
    <property type="project" value="InterPro"/>
</dbReference>
<keyword evidence="2" id="KW-0805">Transcription regulation</keyword>
<evidence type="ECO:0000313" key="8">
    <source>
        <dbReference type="EMBL" id="TKC59126.1"/>
    </source>
</evidence>
<sequence>MTIYSKFSDVELTSFLVKGDHMAYEEIYNRYNALLYIHAYKKLGNREQAQDIVQEVFITLWAKHKELLDIVNMGGFLYTCIYHKILDLITHQDINRKHISQLSTYLRSKNSNTDFLVREKQLTVIIEREIAALPSKMRQIFELSRFKHMSHKEIAEQLDVSEETVKKQVKNALKILRNKLGLFVYLVFLLRF</sequence>
<comment type="caution">
    <text evidence="7">The sequence shown here is derived from an EMBL/GenBank/DDBJ whole genome shotgun (WGS) entry which is preliminary data.</text>
</comment>
<name>A0A4R0NA88_9SPHI</name>
<evidence type="ECO:0000259" key="6">
    <source>
        <dbReference type="Pfam" id="PF08281"/>
    </source>
</evidence>
<dbReference type="InterPro" id="IPR014284">
    <property type="entry name" value="RNA_pol_sigma-70_dom"/>
</dbReference>
<accession>A0A4V5PFF2</accession>
<dbReference type="NCBIfam" id="TIGR02937">
    <property type="entry name" value="sigma70-ECF"/>
    <property type="match status" value="1"/>
</dbReference>
<dbReference type="InterPro" id="IPR039425">
    <property type="entry name" value="RNA_pol_sigma-70-like"/>
</dbReference>
<dbReference type="Pfam" id="PF08281">
    <property type="entry name" value="Sigma70_r4_2"/>
    <property type="match status" value="1"/>
</dbReference>
<evidence type="ECO:0000259" key="5">
    <source>
        <dbReference type="Pfam" id="PF04542"/>
    </source>
</evidence>
<feature type="domain" description="RNA polymerase sigma factor 70 region 4 type 2" evidence="6">
    <location>
        <begin position="125"/>
        <end position="175"/>
    </location>
</feature>
<feature type="domain" description="RNA polymerase sigma-70 region 2" evidence="5">
    <location>
        <begin position="27"/>
        <end position="92"/>
    </location>
</feature>
<dbReference type="Pfam" id="PF04542">
    <property type="entry name" value="Sigma70_r2"/>
    <property type="match status" value="1"/>
</dbReference>
<evidence type="ECO:0000313" key="7">
    <source>
        <dbReference type="EMBL" id="TCC97158.1"/>
    </source>
</evidence>
<dbReference type="PANTHER" id="PTHR43133:SF46">
    <property type="entry name" value="RNA POLYMERASE SIGMA-70 FACTOR ECF SUBFAMILY"/>
    <property type="match status" value="1"/>
</dbReference>
<dbReference type="Gene3D" id="1.10.10.10">
    <property type="entry name" value="Winged helix-like DNA-binding domain superfamily/Winged helix DNA-binding domain"/>
    <property type="match status" value="1"/>
</dbReference>
<keyword evidence="9" id="KW-1185">Reference proteome</keyword>
<dbReference type="Proteomes" id="UP000291117">
    <property type="component" value="Unassembled WGS sequence"/>
</dbReference>
<evidence type="ECO:0000256" key="4">
    <source>
        <dbReference type="ARBA" id="ARBA00023163"/>
    </source>
</evidence>
<evidence type="ECO:0000256" key="2">
    <source>
        <dbReference type="ARBA" id="ARBA00023015"/>
    </source>
</evidence>
<protein>
    <submittedName>
        <fullName evidence="7">RNA polymerase sigma-70 factor</fullName>
    </submittedName>
</protein>
<keyword evidence="3" id="KW-0731">Sigma factor</keyword>
<dbReference type="InterPro" id="IPR013249">
    <property type="entry name" value="RNA_pol_sigma70_r4_t2"/>
</dbReference>
<dbReference type="InterPro" id="IPR007627">
    <property type="entry name" value="RNA_pol_sigma70_r2"/>
</dbReference>
<dbReference type="GO" id="GO:0006352">
    <property type="term" value="P:DNA-templated transcription initiation"/>
    <property type="evidence" value="ECO:0007669"/>
    <property type="project" value="InterPro"/>
</dbReference>
<comment type="similarity">
    <text evidence="1">Belongs to the sigma-70 factor family. ECF subfamily.</text>
</comment>
<dbReference type="InterPro" id="IPR013324">
    <property type="entry name" value="RNA_pol_sigma_r3/r4-like"/>
</dbReference>
<reference evidence="8 10" key="2">
    <citation type="submission" date="2019-04" db="EMBL/GenBank/DDBJ databases">
        <title>Pedobacter sp. RP-1-16 sp. nov., isolated from Arctic soil.</title>
        <authorList>
            <person name="Dahal R.H."/>
            <person name="Kim D.-U."/>
        </authorList>
    </citation>
    <scope>NUCLEOTIDE SEQUENCE [LARGE SCALE GENOMIC DNA]</scope>
    <source>
        <strain evidence="8 10">RP-1-16</strain>
    </source>
</reference>
<dbReference type="AlphaFoldDB" id="A0A4R0NA88"/>
<dbReference type="NCBIfam" id="TIGR02985">
    <property type="entry name" value="Sig70_bacteroi1"/>
    <property type="match status" value="1"/>
</dbReference>
<dbReference type="InterPro" id="IPR036388">
    <property type="entry name" value="WH-like_DNA-bd_sf"/>
</dbReference>
<dbReference type="SUPFAM" id="SSF88659">
    <property type="entry name" value="Sigma3 and sigma4 domains of RNA polymerase sigma factors"/>
    <property type="match status" value="1"/>
</dbReference>
<evidence type="ECO:0000256" key="1">
    <source>
        <dbReference type="ARBA" id="ARBA00010641"/>
    </source>
</evidence>
<dbReference type="SUPFAM" id="SSF88946">
    <property type="entry name" value="Sigma2 domain of RNA polymerase sigma factors"/>
    <property type="match status" value="1"/>
</dbReference>
<accession>A0A4R0NA88</accession>
<organism evidence="7 9">
    <name type="scientific">Pedobacter hiemivivus</name>
    <dbReference type="NCBI Taxonomy" id="2530454"/>
    <lineage>
        <taxon>Bacteria</taxon>
        <taxon>Pseudomonadati</taxon>
        <taxon>Bacteroidota</taxon>
        <taxon>Sphingobacteriia</taxon>
        <taxon>Sphingobacteriales</taxon>
        <taxon>Sphingobacteriaceae</taxon>
        <taxon>Pedobacter</taxon>
    </lineage>
</organism>
<dbReference type="Gene3D" id="1.10.1740.10">
    <property type="match status" value="1"/>
</dbReference>
<dbReference type="InterPro" id="IPR014327">
    <property type="entry name" value="RNA_pol_sigma70_bacteroid"/>
</dbReference>
<evidence type="ECO:0000313" key="10">
    <source>
        <dbReference type="Proteomes" id="UP000309594"/>
    </source>
</evidence>
<dbReference type="EMBL" id="SJSM01000004">
    <property type="protein sequence ID" value="TCC97158.1"/>
    <property type="molecule type" value="Genomic_DNA"/>
</dbReference>
<reference evidence="7 9" key="1">
    <citation type="submission" date="2019-02" db="EMBL/GenBank/DDBJ databases">
        <title>Pedobacter sp. RP-3-8 sp. nov., isolated from Arctic soil.</title>
        <authorList>
            <person name="Dahal R.H."/>
        </authorList>
    </citation>
    <scope>NUCLEOTIDE SEQUENCE [LARGE SCALE GENOMIC DNA]</scope>
    <source>
        <strain evidence="7 9">RP-3-8</strain>
    </source>
</reference>
<dbReference type="PANTHER" id="PTHR43133">
    <property type="entry name" value="RNA POLYMERASE ECF-TYPE SIGMA FACTO"/>
    <property type="match status" value="1"/>
</dbReference>
<keyword evidence="4" id="KW-0804">Transcription</keyword>
<dbReference type="Proteomes" id="UP000309594">
    <property type="component" value="Unassembled WGS sequence"/>
</dbReference>
<evidence type="ECO:0000256" key="3">
    <source>
        <dbReference type="ARBA" id="ARBA00023082"/>
    </source>
</evidence>
<proteinExistence type="inferred from homology"/>